<organism evidence="1 2">
    <name type="scientific">Desulfomonile tiedjei (strain ATCC 49306 / DSM 6799 / DCB-1)</name>
    <dbReference type="NCBI Taxonomy" id="706587"/>
    <lineage>
        <taxon>Bacteria</taxon>
        <taxon>Pseudomonadati</taxon>
        <taxon>Thermodesulfobacteriota</taxon>
        <taxon>Desulfomonilia</taxon>
        <taxon>Desulfomonilales</taxon>
        <taxon>Desulfomonilaceae</taxon>
        <taxon>Desulfomonile</taxon>
    </lineage>
</organism>
<gene>
    <name evidence="1" type="ordered locus">Desti_2312</name>
</gene>
<dbReference type="eggNOG" id="ENOG5033DRQ">
    <property type="taxonomic scope" value="Bacteria"/>
</dbReference>
<evidence type="ECO:0000313" key="1">
    <source>
        <dbReference type="EMBL" id="AFM24999.1"/>
    </source>
</evidence>
<dbReference type="OrthoDB" id="5524766at2"/>
<evidence type="ECO:0000313" key="2">
    <source>
        <dbReference type="Proteomes" id="UP000006055"/>
    </source>
</evidence>
<dbReference type="AlphaFoldDB" id="I4C608"/>
<sequence>MDAKSMKELRKKLADEGWIRRFTAEEPRLSEMKELYESLGFEVRVEAALPEESQDCRSCFDAGEFSGKYKTIFTRGESFHDNKDDDLYE</sequence>
<name>I4C608_DESTA</name>
<accession>I4C608</accession>
<dbReference type="Proteomes" id="UP000006055">
    <property type="component" value="Chromosome"/>
</dbReference>
<protein>
    <submittedName>
        <fullName evidence="1">Uncharacterized protein</fullName>
    </submittedName>
</protein>
<dbReference type="EMBL" id="CP003360">
    <property type="protein sequence ID" value="AFM24999.1"/>
    <property type="molecule type" value="Genomic_DNA"/>
</dbReference>
<reference evidence="2" key="1">
    <citation type="submission" date="2012-06" db="EMBL/GenBank/DDBJ databases">
        <title>Complete sequence of chromosome of Desulfomonile tiedjei DSM 6799.</title>
        <authorList>
            <person name="Lucas S."/>
            <person name="Copeland A."/>
            <person name="Lapidus A."/>
            <person name="Glavina del Rio T."/>
            <person name="Dalin E."/>
            <person name="Tice H."/>
            <person name="Bruce D."/>
            <person name="Goodwin L."/>
            <person name="Pitluck S."/>
            <person name="Peters L."/>
            <person name="Ovchinnikova G."/>
            <person name="Zeytun A."/>
            <person name="Lu M."/>
            <person name="Kyrpides N."/>
            <person name="Mavromatis K."/>
            <person name="Ivanova N."/>
            <person name="Brettin T."/>
            <person name="Detter J.C."/>
            <person name="Han C."/>
            <person name="Larimer F."/>
            <person name="Land M."/>
            <person name="Hauser L."/>
            <person name="Markowitz V."/>
            <person name="Cheng J.-F."/>
            <person name="Hugenholtz P."/>
            <person name="Woyke T."/>
            <person name="Wu D."/>
            <person name="Spring S."/>
            <person name="Schroeder M."/>
            <person name="Brambilla E."/>
            <person name="Klenk H.-P."/>
            <person name="Eisen J.A."/>
        </authorList>
    </citation>
    <scope>NUCLEOTIDE SEQUENCE [LARGE SCALE GENOMIC DNA]</scope>
    <source>
        <strain evidence="2">ATCC 49306 / DSM 6799 / DCB-1</strain>
    </source>
</reference>
<dbReference type="RefSeq" id="WP_014810142.1">
    <property type="nucleotide sequence ID" value="NC_018025.1"/>
</dbReference>
<dbReference type="HOGENOM" id="CLU_2449832_0_0_7"/>
<proteinExistence type="predicted"/>
<keyword evidence="2" id="KW-1185">Reference proteome</keyword>
<dbReference type="KEGG" id="dti:Desti_2312"/>